<dbReference type="GO" id="GO:0051321">
    <property type="term" value="P:meiotic cell cycle"/>
    <property type="evidence" value="ECO:0007669"/>
    <property type="project" value="TreeGrafter"/>
</dbReference>
<evidence type="ECO:0000256" key="1">
    <source>
        <dbReference type="ARBA" id="ARBA00004267"/>
    </source>
</evidence>
<dbReference type="Proteomes" id="UP000503462">
    <property type="component" value="Chromosome 3"/>
</dbReference>
<dbReference type="Pfam" id="PF04130">
    <property type="entry name" value="GCP_C_terminal"/>
    <property type="match status" value="1"/>
</dbReference>
<dbReference type="InterPro" id="IPR041470">
    <property type="entry name" value="GCP_N"/>
</dbReference>
<dbReference type="AlphaFoldDB" id="A0A6H0XXH7"/>
<evidence type="ECO:0000256" key="2">
    <source>
        <dbReference type="ARBA" id="ARBA00010337"/>
    </source>
</evidence>
<proteinExistence type="inferred from homology"/>
<feature type="domain" description="Gamma tubulin complex component protein N-terminal" evidence="9">
    <location>
        <begin position="2"/>
        <end position="244"/>
    </location>
</feature>
<dbReference type="InterPro" id="IPR040457">
    <property type="entry name" value="GCP_C"/>
</dbReference>
<organism evidence="10 11">
    <name type="scientific">Peltaster fructicola</name>
    <dbReference type="NCBI Taxonomy" id="286661"/>
    <lineage>
        <taxon>Eukaryota</taxon>
        <taxon>Fungi</taxon>
        <taxon>Dikarya</taxon>
        <taxon>Ascomycota</taxon>
        <taxon>Pezizomycotina</taxon>
        <taxon>Dothideomycetes</taxon>
        <taxon>Dothideomycetes incertae sedis</taxon>
        <taxon>Peltaster</taxon>
    </lineage>
</organism>
<reference evidence="10 11" key="1">
    <citation type="journal article" date="2016" name="Sci. Rep.">
        <title>Peltaster fructicola genome reveals evolution from an invasive phytopathogen to an ectophytic parasite.</title>
        <authorList>
            <person name="Xu C."/>
            <person name="Chen H."/>
            <person name="Gleason M.L."/>
            <person name="Xu J.R."/>
            <person name="Liu H."/>
            <person name="Zhang R."/>
            <person name="Sun G."/>
        </authorList>
    </citation>
    <scope>NUCLEOTIDE SEQUENCE [LARGE SCALE GENOMIC DNA]</scope>
    <source>
        <strain evidence="10 11">LNHT1506</strain>
    </source>
</reference>
<sequence length="703" mass="78961">MLHEILLALAGHPSPLLEGKQNAIPGLALSASERQLLSTIDTLSRLHRQLKQHLDTIVKKHQSMICRAVATSLQQTHLERFQLKILDVEASILRKDSSTVGAYDIVPLAYIVAQFDEWQRRMAWYYELATFILPVDHEHAACSGAALIDRLRIDAQTGFPDIEQAAIELSRVAELSWLKQLASWLTNGTINPHGKDDFFVQREKNSEDQLIFRQCRDLLPKFVSNATATSMLFIGRSLQQLLQSQAGFDGRASGRIKTDIVIGTHMKLLRELTLPVVAAQLNHTIAAMRISLSRNVLQDLLPIRTMHVALEALRRYFLLSDSDFATCLIAEAERRLESRWRNMDRLAQMDPLKALQGLSIKDTETGQVLRQTWKVMASTAQQDIEDDVLEFAEKHISLTISKKAPSRPATADSAADVRLQLSPVAFNDLLFSTPTTLSLQIKAPLDLFLSAFDVGIYTHINAYLLSLRRAQQRLEDLWRRNPTKRSSAGAMREHNSSLRKVWASCSAALLLLSEMSAYLIATVTNPSFKHYQDWTGQHELQPVGNTEANGEKDEEKVQKDPETLAAGHRAFLDCLAYALLLTDLGYTKAIRSLLGVVEQVTSVFVRFLDARAKDGSISVQTDAQLSEQDKLQGELNKACLKLDTERRNVVARLRDLHQQRVGPDRYLATSKRYTGGYEPLKVGGLDHLLMKLEYEQTSDGNVE</sequence>
<evidence type="ECO:0000256" key="7">
    <source>
        <dbReference type="SAM" id="MobiDB-lite"/>
    </source>
</evidence>
<name>A0A6H0XXH7_9PEZI</name>
<dbReference type="GO" id="GO:0043015">
    <property type="term" value="F:gamma-tubulin binding"/>
    <property type="evidence" value="ECO:0007669"/>
    <property type="project" value="InterPro"/>
</dbReference>
<dbReference type="GO" id="GO:0044732">
    <property type="term" value="C:mitotic spindle pole body"/>
    <property type="evidence" value="ECO:0007669"/>
    <property type="project" value="TreeGrafter"/>
</dbReference>
<evidence type="ECO:0000313" key="10">
    <source>
        <dbReference type="EMBL" id="QIW99385.1"/>
    </source>
</evidence>
<feature type="region of interest" description="Disordered" evidence="7">
    <location>
        <begin position="539"/>
        <end position="559"/>
    </location>
</feature>
<dbReference type="Pfam" id="PF17681">
    <property type="entry name" value="GCP_N_terminal"/>
    <property type="match status" value="1"/>
</dbReference>
<dbReference type="GO" id="GO:0051011">
    <property type="term" value="F:microtubule minus-end binding"/>
    <property type="evidence" value="ECO:0007669"/>
    <property type="project" value="TreeGrafter"/>
</dbReference>
<dbReference type="Gene3D" id="1.20.120.1900">
    <property type="entry name" value="Gamma-tubulin complex, C-terminal domain"/>
    <property type="match status" value="1"/>
</dbReference>
<accession>A0A6H0XXH7</accession>
<dbReference type="PANTHER" id="PTHR19302:SF27">
    <property type="entry name" value="GAMMA-TUBULIN COMPLEX COMPONENT 4"/>
    <property type="match status" value="1"/>
</dbReference>
<evidence type="ECO:0000256" key="4">
    <source>
        <dbReference type="ARBA" id="ARBA00022701"/>
    </source>
</evidence>
<comment type="similarity">
    <text evidence="2 6">Belongs to the TUBGCP family.</text>
</comment>
<dbReference type="GO" id="GO:0005874">
    <property type="term" value="C:microtubule"/>
    <property type="evidence" value="ECO:0007669"/>
    <property type="project" value="UniProtKB-KW"/>
</dbReference>
<keyword evidence="5 6" id="KW-0206">Cytoskeleton</keyword>
<dbReference type="GO" id="GO:0007020">
    <property type="term" value="P:microtubule nucleation"/>
    <property type="evidence" value="ECO:0007669"/>
    <property type="project" value="InterPro"/>
</dbReference>
<evidence type="ECO:0000259" key="8">
    <source>
        <dbReference type="Pfam" id="PF04130"/>
    </source>
</evidence>
<dbReference type="InterPro" id="IPR042241">
    <property type="entry name" value="GCP_C_sf"/>
</dbReference>
<gene>
    <name evidence="10" type="ORF">AMS68_004903</name>
</gene>
<keyword evidence="11" id="KW-1185">Reference proteome</keyword>
<dbReference type="GO" id="GO:0000922">
    <property type="term" value="C:spindle pole"/>
    <property type="evidence" value="ECO:0007669"/>
    <property type="project" value="InterPro"/>
</dbReference>
<dbReference type="GO" id="GO:0051225">
    <property type="term" value="P:spindle assembly"/>
    <property type="evidence" value="ECO:0007669"/>
    <property type="project" value="TreeGrafter"/>
</dbReference>
<dbReference type="GO" id="GO:0031122">
    <property type="term" value="P:cytoplasmic microtubule organization"/>
    <property type="evidence" value="ECO:0007669"/>
    <property type="project" value="TreeGrafter"/>
</dbReference>
<evidence type="ECO:0000256" key="5">
    <source>
        <dbReference type="ARBA" id="ARBA00023212"/>
    </source>
</evidence>
<keyword evidence="3 6" id="KW-0963">Cytoplasm</keyword>
<dbReference type="EMBL" id="CP051141">
    <property type="protein sequence ID" value="QIW99385.1"/>
    <property type="molecule type" value="Genomic_DNA"/>
</dbReference>
<keyword evidence="4 6" id="KW-0493">Microtubule</keyword>
<comment type="subcellular location">
    <subcellularLocation>
        <location evidence="1 6">Cytoplasm</location>
        <location evidence="1 6">Cytoskeleton</location>
        <location evidence="1 6">Microtubule organizing center</location>
    </subcellularLocation>
</comment>
<evidence type="ECO:0000259" key="9">
    <source>
        <dbReference type="Pfam" id="PF17681"/>
    </source>
</evidence>
<protein>
    <recommendedName>
        <fullName evidence="6">Spindle pole body component</fullName>
    </recommendedName>
</protein>
<dbReference type="PANTHER" id="PTHR19302">
    <property type="entry name" value="GAMMA TUBULIN COMPLEX PROTEIN"/>
    <property type="match status" value="1"/>
</dbReference>
<evidence type="ECO:0000313" key="11">
    <source>
        <dbReference type="Proteomes" id="UP000503462"/>
    </source>
</evidence>
<feature type="compositionally biased region" description="Basic and acidic residues" evidence="7">
    <location>
        <begin position="549"/>
        <end position="559"/>
    </location>
</feature>
<evidence type="ECO:0000256" key="6">
    <source>
        <dbReference type="RuleBase" id="RU363050"/>
    </source>
</evidence>
<dbReference type="OrthoDB" id="78652at2759"/>
<evidence type="ECO:0000256" key="3">
    <source>
        <dbReference type="ARBA" id="ARBA00022490"/>
    </source>
</evidence>
<dbReference type="GO" id="GO:0000930">
    <property type="term" value="C:gamma-tubulin complex"/>
    <property type="evidence" value="ECO:0007669"/>
    <property type="project" value="UniProtKB-ARBA"/>
</dbReference>
<feature type="domain" description="Gamma tubulin complex component C-terminal" evidence="8">
    <location>
        <begin position="310"/>
        <end position="695"/>
    </location>
</feature>
<dbReference type="InterPro" id="IPR007259">
    <property type="entry name" value="GCP"/>
</dbReference>
<dbReference type="GO" id="GO:0000278">
    <property type="term" value="P:mitotic cell cycle"/>
    <property type="evidence" value="ECO:0007669"/>
    <property type="project" value="TreeGrafter"/>
</dbReference>